<proteinExistence type="predicted"/>
<evidence type="ECO:0000313" key="1">
    <source>
        <dbReference type="EMBL" id="GCB81957.1"/>
    </source>
</evidence>
<name>A0A401Q9G5_SCYTO</name>
<sequence length="97" mass="11089">MEEPVGTSGTNSDMWEHVLLLVQTTEEEKELQQNIKIIWENLFDEARRIDRKLGTVKKKFTKTTKQEIQMFASNLAAFASRFRLQGPSSVGEDLDTG</sequence>
<dbReference type="STRING" id="75743.A0A401Q9G5"/>
<keyword evidence="2" id="KW-1185">Reference proteome</keyword>
<dbReference type="AlphaFoldDB" id="A0A401Q9G5"/>
<comment type="caution">
    <text evidence="1">The sequence shown here is derived from an EMBL/GenBank/DDBJ whole genome shotgun (WGS) entry which is preliminary data.</text>
</comment>
<reference evidence="1 2" key="1">
    <citation type="journal article" date="2018" name="Nat. Ecol. Evol.">
        <title>Shark genomes provide insights into elasmobranch evolution and the origin of vertebrates.</title>
        <authorList>
            <person name="Hara Y"/>
            <person name="Yamaguchi K"/>
            <person name="Onimaru K"/>
            <person name="Kadota M"/>
            <person name="Koyanagi M"/>
            <person name="Keeley SD"/>
            <person name="Tatsumi K"/>
            <person name="Tanaka K"/>
            <person name="Motone F"/>
            <person name="Kageyama Y"/>
            <person name="Nozu R"/>
            <person name="Adachi N"/>
            <person name="Nishimura O"/>
            <person name="Nakagawa R"/>
            <person name="Tanegashima C"/>
            <person name="Kiyatake I"/>
            <person name="Matsumoto R"/>
            <person name="Murakumo K"/>
            <person name="Nishida K"/>
            <person name="Terakita A"/>
            <person name="Kuratani S"/>
            <person name="Sato K"/>
            <person name="Hyodo S Kuraku.S."/>
        </authorList>
    </citation>
    <scope>NUCLEOTIDE SEQUENCE [LARGE SCALE GENOMIC DNA]</scope>
</reference>
<dbReference type="EMBL" id="BFAA01024455">
    <property type="protein sequence ID" value="GCB81957.1"/>
    <property type="molecule type" value="Genomic_DNA"/>
</dbReference>
<organism evidence="1 2">
    <name type="scientific">Scyliorhinus torazame</name>
    <name type="common">Cloudy catshark</name>
    <name type="synonym">Catulus torazame</name>
    <dbReference type="NCBI Taxonomy" id="75743"/>
    <lineage>
        <taxon>Eukaryota</taxon>
        <taxon>Metazoa</taxon>
        <taxon>Chordata</taxon>
        <taxon>Craniata</taxon>
        <taxon>Vertebrata</taxon>
        <taxon>Chondrichthyes</taxon>
        <taxon>Elasmobranchii</taxon>
        <taxon>Galeomorphii</taxon>
        <taxon>Galeoidea</taxon>
        <taxon>Carcharhiniformes</taxon>
        <taxon>Scyliorhinidae</taxon>
        <taxon>Scyliorhinus</taxon>
    </lineage>
</organism>
<evidence type="ECO:0000313" key="2">
    <source>
        <dbReference type="Proteomes" id="UP000288216"/>
    </source>
</evidence>
<dbReference type="Proteomes" id="UP000288216">
    <property type="component" value="Unassembled WGS sequence"/>
</dbReference>
<gene>
    <name evidence="1" type="ORF">scyTo_0022850</name>
</gene>
<protein>
    <submittedName>
        <fullName evidence="1">Uncharacterized protein</fullName>
    </submittedName>
</protein>
<accession>A0A401Q9G5</accession>